<accession>A0A1F6WBM2</accession>
<sequence>MNQFTKPPQLPENEDLPPGMSILIERFGHLMDKLPLEKREQVVRSLSEMITGAIVSPPTEKNFAARLREIMEANIRFLEEEGKAQ</sequence>
<protein>
    <submittedName>
        <fullName evidence="1">Uncharacterized protein</fullName>
    </submittedName>
</protein>
<name>A0A1F6WBM2_9BACT</name>
<organism evidence="1 2">
    <name type="scientific">Candidatus Nomurabacteria bacterium RIFCSPHIGHO2_12_FULL_37_29</name>
    <dbReference type="NCBI Taxonomy" id="1801759"/>
    <lineage>
        <taxon>Bacteria</taxon>
        <taxon>Candidatus Nomuraibacteriota</taxon>
    </lineage>
</organism>
<dbReference type="Proteomes" id="UP000177052">
    <property type="component" value="Unassembled WGS sequence"/>
</dbReference>
<reference evidence="1 2" key="1">
    <citation type="journal article" date="2016" name="Nat. Commun.">
        <title>Thousands of microbial genomes shed light on interconnected biogeochemical processes in an aquifer system.</title>
        <authorList>
            <person name="Anantharaman K."/>
            <person name="Brown C.T."/>
            <person name="Hug L.A."/>
            <person name="Sharon I."/>
            <person name="Castelle C.J."/>
            <person name="Probst A.J."/>
            <person name="Thomas B.C."/>
            <person name="Singh A."/>
            <person name="Wilkins M.J."/>
            <person name="Karaoz U."/>
            <person name="Brodie E.L."/>
            <person name="Williams K.H."/>
            <person name="Hubbard S.S."/>
            <person name="Banfield J.F."/>
        </authorList>
    </citation>
    <scope>NUCLEOTIDE SEQUENCE [LARGE SCALE GENOMIC DNA]</scope>
</reference>
<dbReference type="AlphaFoldDB" id="A0A1F6WBM2"/>
<gene>
    <name evidence="1" type="ORF">A3F19_02065</name>
</gene>
<comment type="caution">
    <text evidence="1">The sequence shown here is derived from an EMBL/GenBank/DDBJ whole genome shotgun (WGS) entry which is preliminary data.</text>
</comment>
<evidence type="ECO:0000313" key="1">
    <source>
        <dbReference type="EMBL" id="OGI79232.1"/>
    </source>
</evidence>
<dbReference type="EMBL" id="MFUJ01000021">
    <property type="protein sequence ID" value="OGI79232.1"/>
    <property type="molecule type" value="Genomic_DNA"/>
</dbReference>
<proteinExistence type="predicted"/>
<evidence type="ECO:0000313" key="2">
    <source>
        <dbReference type="Proteomes" id="UP000177052"/>
    </source>
</evidence>